<dbReference type="Pfam" id="PF08362">
    <property type="entry name" value="TetR_C_3"/>
    <property type="match status" value="1"/>
</dbReference>
<evidence type="ECO:0000313" key="2">
    <source>
        <dbReference type="EMBL" id="SVA08699.1"/>
    </source>
</evidence>
<proteinExistence type="predicted"/>
<organism evidence="2">
    <name type="scientific">marine metagenome</name>
    <dbReference type="NCBI Taxonomy" id="408172"/>
    <lineage>
        <taxon>unclassified sequences</taxon>
        <taxon>metagenomes</taxon>
        <taxon>ecological metagenomes</taxon>
    </lineage>
</organism>
<dbReference type="SUPFAM" id="SSF48498">
    <property type="entry name" value="Tetracyclin repressor-like, C-terminal domain"/>
    <property type="match status" value="1"/>
</dbReference>
<dbReference type="AlphaFoldDB" id="A0A381SZ13"/>
<accession>A0A381SZ13</accession>
<dbReference type="InterPro" id="IPR036271">
    <property type="entry name" value="Tet_transcr_reg_TetR-rel_C_sf"/>
</dbReference>
<evidence type="ECO:0000259" key="1">
    <source>
        <dbReference type="Pfam" id="PF08362"/>
    </source>
</evidence>
<name>A0A381SZ13_9ZZZZ</name>
<dbReference type="EMBL" id="UINC01003719">
    <property type="protein sequence ID" value="SVA08699.1"/>
    <property type="molecule type" value="Genomic_DNA"/>
</dbReference>
<dbReference type="Gene3D" id="1.10.357.10">
    <property type="entry name" value="Tetracycline Repressor, domain 2"/>
    <property type="match status" value="1"/>
</dbReference>
<protein>
    <recommendedName>
        <fullName evidence="1">Transcription regulator YcdC C-terminal domain-containing protein</fullName>
    </recommendedName>
</protein>
<reference evidence="2" key="1">
    <citation type="submission" date="2018-05" db="EMBL/GenBank/DDBJ databases">
        <authorList>
            <person name="Lanie J.A."/>
            <person name="Ng W.-L."/>
            <person name="Kazmierczak K.M."/>
            <person name="Andrzejewski T.M."/>
            <person name="Davidsen T.M."/>
            <person name="Wayne K.J."/>
            <person name="Tettelin H."/>
            <person name="Glass J.I."/>
            <person name="Rusch D."/>
            <person name="Podicherti R."/>
            <person name="Tsui H.-C.T."/>
            <person name="Winkler M.E."/>
        </authorList>
    </citation>
    <scope>NUCLEOTIDE SEQUENCE</scope>
</reference>
<gene>
    <name evidence="2" type="ORF">METZ01_LOCUS61553</name>
</gene>
<sequence>MAKLPKSNIHYYFHTKLNLYRYVLESILVDWMKAADTFDTFDEPREAIRYYVGAKMDLSRTRPFGSKVWANEIISGAPVMEEILSSRLKKWVDTCVNSINTWIELKKIVNVGDAHTLLYMIWATTQHYADFDYQVMILNNGKKLTESEFEEKKQQVIDLVLRSVGLNP</sequence>
<dbReference type="InterPro" id="IPR013573">
    <property type="entry name" value="Tscrpt_reg_YcdC_C"/>
</dbReference>
<dbReference type="GO" id="GO:0045892">
    <property type="term" value="P:negative regulation of DNA-templated transcription"/>
    <property type="evidence" value="ECO:0007669"/>
    <property type="project" value="InterPro"/>
</dbReference>
<feature type="domain" description="Transcription regulator YcdC C-terminal" evidence="1">
    <location>
        <begin position="24"/>
        <end position="166"/>
    </location>
</feature>